<name>A0AAU9IGL3_9CILI</name>
<gene>
    <name evidence="2" type="ORF">BSTOLATCC_MIC7736</name>
</gene>
<evidence type="ECO:0008006" key="4">
    <source>
        <dbReference type="Google" id="ProtNLM"/>
    </source>
</evidence>
<feature type="region of interest" description="Disordered" evidence="1">
    <location>
        <begin position="1"/>
        <end position="41"/>
    </location>
</feature>
<dbReference type="Proteomes" id="UP001162131">
    <property type="component" value="Unassembled WGS sequence"/>
</dbReference>
<protein>
    <recommendedName>
        <fullName evidence="4">RING-type E3 ubiquitin transferase</fullName>
    </recommendedName>
</protein>
<accession>A0AAU9IGL3</accession>
<evidence type="ECO:0000313" key="2">
    <source>
        <dbReference type="EMBL" id="CAG9312945.1"/>
    </source>
</evidence>
<feature type="compositionally biased region" description="Low complexity" evidence="1">
    <location>
        <begin position="20"/>
        <end position="41"/>
    </location>
</feature>
<reference evidence="2" key="1">
    <citation type="submission" date="2021-09" db="EMBL/GenBank/DDBJ databases">
        <authorList>
            <consortium name="AG Swart"/>
            <person name="Singh M."/>
            <person name="Singh A."/>
            <person name="Seah K."/>
            <person name="Emmerich C."/>
        </authorList>
    </citation>
    <scope>NUCLEOTIDE SEQUENCE</scope>
    <source>
        <strain evidence="2">ATCC30299</strain>
    </source>
</reference>
<sequence length="329" mass="37699">MWNCSTPIPNAHPRIGTPMPYSSQSKQSSASHSSTPSSLSPQSFSLRPECINYLVCNYCADPFSDYVFSCTTHHEVKICGNCMRKKNTCFYCKRDMVRNHQIEEILGMISLLCELCGQQVRMSDLSRHKKTCGVNRIHYCSYETGENRCGFYSEYANAIFTHYMECHHVAEVSGSSDVIVLPHAQIQFNLRDLEKPLKSIHSLPCFTSLYYIYILNIQGTKLLLEFLYRTSTRSFLFILRSEQQLSVQLQLLVPKVSVFGLSSCLQGDQVEYREGNTILFTSGTPMHIDQSDIIRSICAFELDVFEVFEKYSMIHGDCRFVQFGIKLHQ</sequence>
<proteinExistence type="predicted"/>
<dbReference type="EMBL" id="CAJZBQ010000009">
    <property type="protein sequence ID" value="CAG9312945.1"/>
    <property type="molecule type" value="Genomic_DNA"/>
</dbReference>
<evidence type="ECO:0000256" key="1">
    <source>
        <dbReference type="SAM" id="MobiDB-lite"/>
    </source>
</evidence>
<keyword evidence="3" id="KW-1185">Reference proteome</keyword>
<organism evidence="2 3">
    <name type="scientific">Blepharisma stoltei</name>
    <dbReference type="NCBI Taxonomy" id="1481888"/>
    <lineage>
        <taxon>Eukaryota</taxon>
        <taxon>Sar</taxon>
        <taxon>Alveolata</taxon>
        <taxon>Ciliophora</taxon>
        <taxon>Postciliodesmatophora</taxon>
        <taxon>Heterotrichea</taxon>
        <taxon>Heterotrichida</taxon>
        <taxon>Blepharismidae</taxon>
        <taxon>Blepharisma</taxon>
    </lineage>
</organism>
<comment type="caution">
    <text evidence="2">The sequence shown here is derived from an EMBL/GenBank/DDBJ whole genome shotgun (WGS) entry which is preliminary data.</text>
</comment>
<evidence type="ECO:0000313" key="3">
    <source>
        <dbReference type="Proteomes" id="UP001162131"/>
    </source>
</evidence>
<dbReference type="AlphaFoldDB" id="A0AAU9IGL3"/>